<reference evidence="2" key="1">
    <citation type="submission" date="2023-06" db="EMBL/GenBank/DDBJ databases">
        <title>Identification and characterization of horizontal gene transfer across gut microbiota members of farm animals based on homology search.</title>
        <authorList>
            <person name="Zeman M."/>
            <person name="Kubasova T."/>
            <person name="Jahodarova E."/>
            <person name="Nykrynova M."/>
            <person name="Rychlik I."/>
        </authorList>
    </citation>
    <scope>NUCLEOTIDE SEQUENCE [LARGE SCALE GENOMIC DNA]</scope>
    <source>
        <strain evidence="2">153_Feed</strain>
    </source>
</reference>
<dbReference type="Proteomes" id="UP001529256">
    <property type="component" value="Unassembled WGS sequence"/>
</dbReference>
<evidence type="ECO:0000313" key="2">
    <source>
        <dbReference type="Proteomes" id="UP001529256"/>
    </source>
</evidence>
<organism evidence="1 2">
    <name type="scientific">Thermophilibacter provencensis</name>
    <dbReference type="NCBI Taxonomy" id="1852386"/>
    <lineage>
        <taxon>Bacteria</taxon>
        <taxon>Bacillati</taxon>
        <taxon>Actinomycetota</taxon>
        <taxon>Coriobacteriia</taxon>
        <taxon>Coriobacteriales</taxon>
        <taxon>Atopobiaceae</taxon>
        <taxon>Thermophilibacter</taxon>
    </lineage>
</organism>
<evidence type="ECO:0000313" key="1">
    <source>
        <dbReference type="EMBL" id="MDM8271445.1"/>
    </source>
</evidence>
<name>A0ABT7V4C2_9ACTN</name>
<dbReference type="EMBL" id="JAUDEA010000010">
    <property type="protein sequence ID" value="MDM8271445.1"/>
    <property type="molecule type" value="Genomic_DNA"/>
</dbReference>
<reference evidence="1 2" key="2">
    <citation type="submission" date="2023-06" db="EMBL/GenBank/DDBJ databases">
        <title>Identification and characterization of horizontal gene transfer across gut microbiota members of farm animals based on homology search.</title>
        <authorList>
            <person name="Schwarzerova J."/>
            <person name="Nykrynova M."/>
            <person name="Jureckova K."/>
            <person name="Cejkova D."/>
            <person name="Rychlik I."/>
        </authorList>
    </citation>
    <scope>NUCLEOTIDE SEQUENCE [LARGE SCALE GENOMIC DNA]</scope>
    <source>
        <strain evidence="1 2">153_Feed</strain>
    </source>
</reference>
<dbReference type="RefSeq" id="WP_289511530.1">
    <property type="nucleotide sequence ID" value="NZ_JAUDEA010000010.1"/>
</dbReference>
<accession>A0ABT7V4C2</accession>
<gene>
    <name evidence="1" type="ORF">QUW25_07165</name>
</gene>
<comment type="caution">
    <text evidence="1">The sequence shown here is derived from an EMBL/GenBank/DDBJ whole genome shotgun (WGS) entry which is preliminary data.</text>
</comment>
<sequence>MFNLDAVDAYDMCANRVEIIRELLLESMNRIMLPKDEEGREQTEWAVRYLGASLDVAEAALREHDSFVQQRRAA</sequence>
<proteinExistence type="predicted"/>
<keyword evidence="2" id="KW-1185">Reference proteome</keyword>
<reference evidence="1 2" key="3">
    <citation type="submission" date="2023-06" db="EMBL/GenBank/DDBJ databases">
        <authorList>
            <person name="Zeman M."/>
            <person name="Kubasova T."/>
            <person name="Jahodarova E."/>
            <person name="Nykrynova M."/>
            <person name="Rychlik I."/>
        </authorList>
    </citation>
    <scope>NUCLEOTIDE SEQUENCE [LARGE SCALE GENOMIC DNA]</scope>
    <source>
        <strain evidence="1 2">153_Feed</strain>
    </source>
</reference>
<protein>
    <submittedName>
        <fullName evidence="1">Uncharacterized protein</fullName>
    </submittedName>
</protein>